<comment type="caution">
    <text evidence="3">The sequence shown here is derived from an EMBL/GenBank/DDBJ whole genome shotgun (WGS) entry which is preliminary data.</text>
</comment>
<feature type="compositionally biased region" description="Low complexity" evidence="2">
    <location>
        <begin position="201"/>
        <end position="224"/>
    </location>
</feature>
<proteinExistence type="predicted"/>
<organism evidence="3 4">
    <name type="scientific">Pleurodeles waltl</name>
    <name type="common">Iberian ribbed newt</name>
    <dbReference type="NCBI Taxonomy" id="8319"/>
    <lineage>
        <taxon>Eukaryota</taxon>
        <taxon>Metazoa</taxon>
        <taxon>Chordata</taxon>
        <taxon>Craniata</taxon>
        <taxon>Vertebrata</taxon>
        <taxon>Euteleostomi</taxon>
        <taxon>Amphibia</taxon>
        <taxon>Batrachia</taxon>
        <taxon>Caudata</taxon>
        <taxon>Salamandroidea</taxon>
        <taxon>Salamandridae</taxon>
        <taxon>Pleurodelinae</taxon>
        <taxon>Pleurodeles</taxon>
    </lineage>
</organism>
<evidence type="ECO:0000313" key="3">
    <source>
        <dbReference type="EMBL" id="KAJ1215698.1"/>
    </source>
</evidence>
<dbReference type="AlphaFoldDB" id="A0AAV7WRA1"/>
<name>A0AAV7WRA1_PLEWA</name>
<evidence type="ECO:0000313" key="4">
    <source>
        <dbReference type="Proteomes" id="UP001066276"/>
    </source>
</evidence>
<sequence>MEFDDNREALLGDLFSKNITRSKMQSTNMTNKDGLKVKFMALEKLKKQELAKWWDGTTLKKYMENKHIPRGLRILIFPSFEDLEADLLQEWEEGLHEASYKMMNILVKNSERKVKKLREEINRLEKDIKELNLMEATQKNYEILKKELSCYQLCLKDKKQKKINRDDNDYARGRIFTFVRSYDDVFVNKDSVQNNHNRNTSTSSSSISLSSCDSDPGEGTSNTFNTNTNSSFLCEVQRFRLGNKKRMIRTKDIRPEEGGKT</sequence>
<protein>
    <submittedName>
        <fullName evidence="3">Uncharacterized protein</fullName>
    </submittedName>
</protein>
<accession>A0AAV7WRA1</accession>
<gene>
    <name evidence="3" type="ORF">NDU88_003306</name>
</gene>
<evidence type="ECO:0000256" key="1">
    <source>
        <dbReference type="SAM" id="Coils"/>
    </source>
</evidence>
<keyword evidence="4" id="KW-1185">Reference proteome</keyword>
<feature type="region of interest" description="Disordered" evidence="2">
    <location>
        <begin position="192"/>
        <end position="224"/>
    </location>
</feature>
<reference evidence="3" key="1">
    <citation type="journal article" date="2022" name="bioRxiv">
        <title>Sequencing and chromosome-scale assembly of the giantPleurodeles waltlgenome.</title>
        <authorList>
            <person name="Brown T."/>
            <person name="Elewa A."/>
            <person name="Iarovenko S."/>
            <person name="Subramanian E."/>
            <person name="Araus A.J."/>
            <person name="Petzold A."/>
            <person name="Susuki M."/>
            <person name="Suzuki K.-i.T."/>
            <person name="Hayashi T."/>
            <person name="Toyoda A."/>
            <person name="Oliveira C."/>
            <person name="Osipova E."/>
            <person name="Leigh N.D."/>
            <person name="Simon A."/>
            <person name="Yun M.H."/>
        </authorList>
    </citation>
    <scope>NUCLEOTIDE SEQUENCE</scope>
    <source>
        <strain evidence="3">20211129_DDA</strain>
        <tissue evidence="3">Liver</tissue>
    </source>
</reference>
<feature type="coiled-coil region" evidence="1">
    <location>
        <begin position="100"/>
        <end position="134"/>
    </location>
</feature>
<dbReference type="Proteomes" id="UP001066276">
    <property type="component" value="Chromosome 1_1"/>
</dbReference>
<keyword evidence="1" id="KW-0175">Coiled coil</keyword>
<evidence type="ECO:0000256" key="2">
    <source>
        <dbReference type="SAM" id="MobiDB-lite"/>
    </source>
</evidence>
<dbReference type="EMBL" id="JANPWB010000001">
    <property type="protein sequence ID" value="KAJ1215698.1"/>
    <property type="molecule type" value="Genomic_DNA"/>
</dbReference>